<dbReference type="AlphaFoldDB" id="A0AAD5XX25"/>
<dbReference type="Proteomes" id="UP001211065">
    <property type="component" value="Unassembled WGS sequence"/>
</dbReference>
<dbReference type="EMBL" id="JADGJW010001349">
    <property type="protein sequence ID" value="KAJ3204035.1"/>
    <property type="molecule type" value="Genomic_DNA"/>
</dbReference>
<proteinExistence type="predicted"/>
<name>A0AAD5XX25_9FUNG</name>
<gene>
    <name evidence="1" type="ORF">HK099_001286</name>
</gene>
<protein>
    <submittedName>
        <fullName evidence="1">Uncharacterized protein</fullName>
    </submittedName>
</protein>
<keyword evidence="2" id="KW-1185">Reference proteome</keyword>
<evidence type="ECO:0000313" key="2">
    <source>
        <dbReference type="Proteomes" id="UP001211065"/>
    </source>
</evidence>
<organism evidence="1 2">
    <name type="scientific">Clydaea vesicula</name>
    <dbReference type="NCBI Taxonomy" id="447962"/>
    <lineage>
        <taxon>Eukaryota</taxon>
        <taxon>Fungi</taxon>
        <taxon>Fungi incertae sedis</taxon>
        <taxon>Chytridiomycota</taxon>
        <taxon>Chytridiomycota incertae sedis</taxon>
        <taxon>Chytridiomycetes</taxon>
        <taxon>Lobulomycetales</taxon>
        <taxon>Lobulomycetaceae</taxon>
        <taxon>Clydaea</taxon>
    </lineage>
</organism>
<reference evidence="1" key="1">
    <citation type="submission" date="2020-05" db="EMBL/GenBank/DDBJ databases">
        <title>Phylogenomic resolution of chytrid fungi.</title>
        <authorList>
            <person name="Stajich J.E."/>
            <person name="Amses K."/>
            <person name="Simmons R."/>
            <person name="Seto K."/>
            <person name="Myers J."/>
            <person name="Bonds A."/>
            <person name="Quandt C.A."/>
            <person name="Barry K."/>
            <person name="Liu P."/>
            <person name="Grigoriev I."/>
            <person name="Longcore J.E."/>
            <person name="James T.Y."/>
        </authorList>
    </citation>
    <scope>NUCLEOTIDE SEQUENCE</scope>
    <source>
        <strain evidence="1">JEL0476</strain>
    </source>
</reference>
<evidence type="ECO:0000313" key="1">
    <source>
        <dbReference type="EMBL" id="KAJ3204035.1"/>
    </source>
</evidence>
<sequence length="272" mass="32032">MRFAIERKVPRNVEDRLELRKIKKFNEKIESNRNKHYNNKLNDIKRYLQMVKAEMGISDYQNNFSYRSRTPSPIKNNFSYRSRTPSPVKNNFSYRSRTSSPVKNNSDQFPFRVLNFGSPTPSPNCNMYDINYLNYSRSTSPTRSFLLKTPERVNQKYEYLKKNSIMETSPTKFNTNVRSPQKSARTSPIKIAFGSKIPSPIRVKSPNKNRPKSFTKPKYFSREVKFEKAYVPSLLALQDHAKPKSFKDHPKRKQLKLIVERKFRDLAVNSIL</sequence>
<accession>A0AAD5XX25</accession>
<comment type="caution">
    <text evidence="1">The sequence shown here is derived from an EMBL/GenBank/DDBJ whole genome shotgun (WGS) entry which is preliminary data.</text>
</comment>